<name>A0A427A0I9_ENSVE</name>
<gene>
    <name evidence="1" type="ORF">B296_00019996</name>
</gene>
<proteinExistence type="predicted"/>
<comment type="caution">
    <text evidence="1">The sequence shown here is derived from an EMBL/GenBank/DDBJ whole genome shotgun (WGS) entry which is preliminary data.</text>
</comment>
<dbReference type="Proteomes" id="UP000287651">
    <property type="component" value="Unassembled WGS sequence"/>
</dbReference>
<accession>A0A427A0I9</accession>
<reference evidence="1 2" key="1">
    <citation type="journal article" date="2014" name="Agronomy (Basel)">
        <title>A Draft Genome Sequence for Ensete ventricosum, the Drought-Tolerant Tree Against Hunger.</title>
        <authorList>
            <person name="Harrison J."/>
            <person name="Moore K.A."/>
            <person name="Paszkiewicz K."/>
            <person name="Jones T."/>
            <person name="Grant M."/>
            <person name="Ambacheew D."/>
            <person name="Muzemil S."/>
            <person name="Studholme D.J."/>
        </authorList>
    </citation>
    <scope>NUCLEOTIDE SEQUENCE [LARGE SCALE GENOMIC DNA]</scope>
</reference>
<evidence type="ECO:0000313" key="1">
    <source>
        <dbReference type="EMBL" id="RRT69712.1"/>
    </source>
</evidence>
<dbReference type="EMBL" id="AMZH03004257">
    <property type="protein sequence ID" value="RRT69712.1"/>
    <property type="molecule type" value="Genomic_DNA"/>
</dbReference>
<sequence>MLSTSQSEMHNTRFVISMFTARYERYIPVRQVADTRTARYPAVPPKIDRQRSISAVSGRFRPSTID</sequence>
<dbReference type="AlphaFoldDB" id="A0A427A0I9"/>
<evidence type="ECO:0000313" key="2">
    <source>
        <dbReference type="Proteomes" id="UP000287651"/>
    </source>
</evidence>
<protein>
    <submittedName>
        <fullName evidence="1">Uncharacterized protein</fullName>
    </submittedName>
</protein>
<organism evidence="1 2">
    <name type="scientific">Ensete ventricosum</name>
    <name type="common">Abyssinian banana</name>
    <name type="synonym">Musa ensete</name>
    <dbReference type="NCBI Taxonomy" id="4639"/>
    <lineage>
        <taxon>Eukaryota</taxon>
        <taxon>Viridiplantae</taxon>
        <taxon>Streptophyta</taxon>
        <taxon>Embryophyta</taxon>
        <taxon>Tracheophyta</taxon>
        <taxon>Spermatophyta</taxon>
        <taxon>Magnoliopsida</taxon>
        <taxon>Liliopsida</taxon>
        <taxon>Zingiberales</taxon>
        <taxon>Musaceae</taxon>
        <taxon>Ensete</taxon>
    </lineage>
</organism>